<evidence type="ECO:0000313" key="1">
    <source>
        <dbReference type="EMBL" id="OGY45833.1"/>
    </source>
</evidence>
<evidence type="ECO:0000313" key="2">
    <source>
        <dbReference type="Proteomes" id="UP000178432"/>
    </source>
</evidence>
<sequence>MLEQLFGSKTRVRILRLFLNNPSQPYYLRELTRKLKSQLNSVRREINNLGKMGIIKSVKPAEDKEAKEAKGKKMISGGKKYFITDTDFILYPELKTLFLKAQLLSEKSFVRKIENLASVKLLILTGVFVGLQNASTDLLLVGAVNRRKLAKIAKEFEKDLNHGINYTVMSQQEFRYRRDITDRFLYDILEGKKMVIVDKITKPD</sequence>
<dbReference type="AlphaFoldDB" id="A0A1G1Y0F1"/>
<organism evidence="1 2">
    <name type="scientific">Candidatus Buchananbacteria bacterium RIFCSPHIGHO2_01_FULL_46_12</name>
    <dbReference type="NCBI Taxonomy" id="1797536"/>
    <lineage>
        <taxon>Bacteria</taxon>
        <taxon>Candidatus Buchananiibacteriota</taxon>
    </lineage>
</organism>
<evidence type="ECO:0008006" key="3">
    <source>
        <dbReference type="Google" id="ProtNLM"/>
    </source>
</evidence>
<dbReference type="EMBL" id="MHIF01000071">
    <property type="protein sequence ID" value="OGY45833.1"/>
    <property type="molecule type" value="Genomic_DNA"/>
</dbReference>
<accession>A0A1G1Y0F1</accession>
<dbReference type="InterPro" id="IPR036390">
    <property type="entry name" value="WH_DNA-bd_sf"/>
</dbReference>
<protein>
    <recommendedName>
        <fullName evidence="3">HTH arsR-type domain-containing protein</fullName>
    </recommendedName>
</protein>
<dbReference type="Gene3D" id="1.10.10.10">
    <property type="entry name" value="Winged helix-like DNA-binding domain superfamily/Winged helix DNA-binding domain"/>
    <property type="match status" value="1"/>
</dbReference>
<proteinExistence type="predicted"/>
<comment type="caution">
    <text evidence="1">The sequence shown here is derived from an EMBL/GenBank/DDBJ whole genome shotgun (WGS) entry which is preliminary data.</text>
</comment>
<reference evidence="1 2" key="1">
    <citation type="journal article" date="2016" name="Nat. Commun.">
        <title>Thousands of microbial genomes shed light on interconnected biogeochemical processes in an aquifer system.</title>
        <authorList>
            <person name="Anantharaman K."/>
            <person name="Brown C.T."/>
            <person name="Hug L.A."/>
            <person name="Sharon I."/>
            <person name="Castelle C.J."/>
            <person name="Probst A.J."/>
            <person name="Thomas B.C."/>
            <person name="Singh A."/>
            <person name="Wilkins M.J."/>
            <person name="Karaoz U."/>
            <person name="Brodie E.L."/>
            <person name="Williams K.H."/>
            <person name="Hubbard S.S."/>
            <person name="Banfield J.F."/>
        </authorList>
    </citation>
    <scope>NUCLEOTIDE SEQUENCE [LARGE SCALE GENOMIC DNA]</scope>
</reference>
<dbReference type="SUPFAM" id="SSF46785">
    <property type="entry name" value="Winged helix' DNA-binding domain"/>
    <property type="match status" value="1"/>
</dbReference>
<gene>
    <name evidence="1" type="ORF">A2663_01865</name>
</gene>
<name>A0A1G1Y0F1_9BACT</name>
<dbReference type="InterPro" id="IPR036388">
    <property type="entry name" value="WH-like_DNA-bd_sf"/>
</dbReference>
<dbReference type="Proteomes" id="UP000178432">
    <property type="component" value="Unassembled WGS sequence"/>
</dbReference>